<dbReference type="Gene3D" id="1.20.1540.10">
    <property type="entry name" value="Rhomboid-like"/>
    <property type="match status" value="1"/>
</dbReference>
<feature type="transmembrane region" description="Helical" evidence="8">
    <location>
        <begin position="160"/>
        <end position="178"/>
    </location>
</feature>
<dbReference type="InterPro" id="IPR019734">
    <property type="entry name" value="TPR_rpt"/>
</dbReference>
<keyword evidence="11" id="KW-1185">Reference proteome</keyword>
<evidence type="ECO:0000256" key="7">
    <source>
        <dbReference type="PROSITE-ProRule" id="PRU00339"/>
    </source>
</evidence>
<feature type="transmembrane region" description="Helical" evidence="8">
    <location>
        <begin position="109"/>
        <end position="127"/>
    </location>
</feature>
<comment type="subcellular location">
    <subcellularLocation>
        <location evidence="1">Membrane</location>
        <topology evidence="1">Multi-pass membrane protein</topology>
    </subcellularLocation>
</comment>
<dbReference type="GO" id="GO:0016020">
    <property type="term" value="C:membrane"/>
    <property type="evidence" value="ECO:0007669"/>
    <property type="project" value="UniProtKB-SubCell"/>
</dbReference>
<dbReference type="OrthoDB" id="9813074at2"/>
<comment type="similarity">
    <text evidence="2">Belongs to the peptidase S54 family.</text>
</comment>
<keyword evidence="4" id="KW-0378">Hydrolase</keyword>
<dbReference type="PANTHER" id="PTHR43731">
    <property type="entry name" value="RHOMBOID PROTEASE"/>
    <property type="match status" value="1"/>
</dbReference>
<dbReference type="RefSeq" id="WP_073023572.1">
    <property type="nucleotide sequence ID" value="NZ_FQZS01000003.1"/>
</dbReference>
<feature type="domain" description="Peptidase S54 rhomboid" evidence="9">
    <location>
        <begin position="68"/>
        <end position="201"/>
    </location>
</feature>
<sequence>MEDMEYSEENRNYAIYEKPPKAIFTTWLIVINVAVYIIVSVYSIIKNINFNEALHIFGAKVNLDIMSGQYWRFITPIFLHASIMHLLVNCYSLYWVGNITEILYGNGKFLIIYLLSGVFGNVVSFMFSPNAGVGASGSIFGLLGALLYFAVEYPRLFRDYFGRNIIITILINIVYGFSQSGIDNFAHLGGLLGGFLAAGIVKLRGTSSHRSKRSVFIILTFVILISSLVYGFNNSQNLSVLKIEELDRLMSKGSYKEADALGKEILSLAPKDDYIRLRTLWSLVIATASQNKYDEAFDYSEEIIKLDEARGHYLKGLLYIDTGNIDEGKEELIKAKSLDPDLVEAVDKLLDQL</sequence>
<evidence type="ECO:0000256" key="5">
    <source>
        <dbReference type="ARBA" id="ARBA00022989"/>
    </source>
</evidence>
<evidence type="ECO:0000256" key="2">
    <source>
        <dbReference type="ARBA" id="ARBA00009045"/>
    </source>
</evidence>
<feature type="transmembrane region" description="Helical" evidence="8">
    <location>
        <begin position="73"/>
        <end position="97"/>
    </location>
</feature>
<dbReference type="EMBL" id="FQZS01000003">
    <property type="protein sequence ID" value="SHI42041.1"/>
    <property type="molecule type" value="Genomic_DNA"/>
</dbReference>
<feature type="repeat" description="TPR" evidence="7">
    <location>
        <begin position="309"/>
        <end position="342"/>
    </location>
</feature>
<evidence type="ECO:0000256" key="4">
    <source>
        <dbReference type="ARBA" id="ARBA00022801"/>
    </source>
</evidence>
<feature type="transmembrane region" description="Helical" evidence="8">
    <location>
        <begin position="133"/>
        <end position="151"/>
    </location>
</feature>
<evidence type="ECO:0000259" key="9">
    <source>
        <dbReference type="Pfam" id="PF01694"/>
    </source>
</evidence>
<dbReference type="Pfam" id="PF13181">
    <property type="entry name" value="TPR_8"/>
    <property type="match status" value="1"/>
</dbReference>
<evidence type="ECO:0000313" key="10">
    <source>
        <dbReference type="EMBL" id="SHI42041.1"/>
    </source>
</evidence>
<dbReference type="PANTHER" id="PTHR43731:SF14">
    <property type="entry name" value="PRESENILIN-ASSOCIATED RHOMBOID-LIKE PROTEIN, MITOCHONDRIAL"/>
    <property type="match status" value="1"/>
</dbReference>
<dbReference type="InterPro" id="IPR011990">
    <property type="entry name" value="TPR-like_helical_dom_sf"/>
</dbReference>
<evidence type="ECO:0000256" key="6">
    <source>
        <dbReference type="ARBA" id="ARBA00023136"/>
    </source>
</evidence>
<keyword evidence="10" id="KW-0645">Protease</keyword>
<keyword evidence="3 8" id="KW-0812">Transmembrane</keyword>
<dbReference type="STRING" id="1122184.SAMN02745176_00203"/>
<organism evidence="10 11">
    <name type="scientific">Lutispora thermophila DSM 19022</name>
    <dbReference type="NCBI Taxonomy" id="1122184"/>
    <lineage>
        <taxon>Bacteria</taxon>
        <taxon>Bacillati</taxon>
        <taxon>Bacillota</taxon>
        <taxon>Clostridia</taxon>
        <taxon>Lutisporales</taxon>
        <taxon>Lutisporaceae</taxon>
        <taxon>Lutispora</taxon>
    </lineage>
</organism>
<dbReference type="Gene3D" id="1.25.40.10">
    <property type="entry name" value="Tetratricopeptide repeat domain"/>
    <property type="match status" value="1"/>
</dbReference>
<dbReference type="AlphaFoldDB" id="A0A1M6B022"/>
<dbReference type="PROSITE" id="PS50005">
    <property type="entry name" value="TPR"/>
    <property type="match status" value="1"/>
</dbReference>
<name>A0A1M6B022_9FIRM</name>
<accession>A0A1M6B022</accession>
<keyword evidence="5 8" id="KW-1133">Transmembrane helix</keyword>
<feature type="transmembrane region" description="Helical" evidence="8">
    <location>
        <begin position="21"/>
        <end position="45"/>
    </location>
</feature>
<dbReference type="SUPFAM" id="SSF48452">
    <property type="entry name" value="TPR-like"/>
    <property type="match status" value="1"/>
</dbReference>
<dbReference type="InterPro" id="IPR050925">
    <property type="entry name" value="Rhomboid_protease_S54"/>
</dbReference>
<keyword evidence="7" id="KW-0802">TPR repeat</keyword>
<dbReference type="SUPFAM" id="SSF144091">
    <property type="entry name" value="Rhomboid-like"/>
    <property type="match status" value="1"/>
</dbReference>
<protein>
    <submittedName>
        <fullName evidence="10">Membrane associated serine protease, rhomboid family</fullName>
    </submittedName>
</protein>
<evidence type="ECO:0000256" key="8">
    <source>
        <dbReference type="SAM" id="Phobius"/>
    </source>
</evidence>
<dbReference type="InterPro" id="IPR022764">
    <property type="entry name" value="Peptidase_S54_rhomboid_dom"/>
</dbReference>
<reference evidence="10 11" key="1">
    <citation type="submission" date="2016-11" db="EMBL/GenBank/DDBJ databases">
        <authorList>
            <person name="Jaros S."/>
            <person name="Januszkiewicz K."/>
            <person name="Wedrychowicz H."/>
        </authorList>
    </citation>
    <scope>NUCLEOTIDE SEQUENCE [LARGE SCALE GENOMIC DNA]</scope>
    <source>
        <strain evidence="10 11">DSM 19022</strain>
    </source>
</reference>
<proteinExistence type="inferred from homology"/>
<evidence type="ECO:0000256" key="3">
    <source>
        <dbReference type="ARBA" id="ARBA00022692"/>
    </source>
</evidence>
<keyword evidence="6 8" id="KW-0472">Membrane</keyword>
<dbReference type="GO" id="GO:0006508">
    <property type="term" value="P:proteolysis"/>
    <property type="evidence" value="ECO:0007669"/>
    <property type="project" value="UniProtKB-KW"/>
</dbReference>
<feature type="transmembrane region" description="Helical" evidence="8">
    <location>
        <begin position="184"/>
        <end position="203"/>
    </location>
</feature>
<dbReference type="GO" id="GO:0004252">
    <property type="term" value="F:serine-type endopeptidase activity"/>
    <property type="evidence" value="ECO:0007669"/>
    <property type="project" value="InterPro"/>
</dbReference>
<evidence type="ECO:0000256" key="1">
    <source>
        <dbReference type="ARBA" id="ARBA00004141"/>
    </source>
</evidence>
<feature type="transmembrane region" description="Helical" evidence="8">
    <location>
        <begin position="215"/>
        <end position="232"/>
    </location>
</feature>
<dbReference type="Proteomes" id="UP000184442">
    <property type="component" value="Unassembled WGS sequence"/>
</dbReference>
<gene>
    <name evidence="10" type="ORF">SAMN02745176_00203</name>
</gene>
<evidence type="ECO:0000313" key="11">
    <source>
        <dbReference type="Proteomes" id="UP000184442"/>
    </source>
</evidence>
<dbReference type="Pfam" id="PF01694">
    <property type="entry name" value="Rhomboid"/>
    <property type="match status" value="1"/>
</dbReference>
<dbReference type="InterPro" id="IPR035952">
    <property type="entry name" value="Rhomboid-like_sf"/>
</dbReference>